<feature type="transmembrane region" description="Helical" evidence="1">
    <location>
        <begin position="40"/>
        <end position="62"/>
    </location>
</feature>
<feature type="transmembrane region" description="Helical" evidence="1">
    <location>
        <begin position="7"/>
        <end position="28"/>
    </location>
</feature>
<evidence type="ECO:0008006" key="4">
    <source>
        <dbReference type="Google" id="ProtNLM"/>
    </source>
</evidence>
<evidence type="ECO:0000313" key="3">
    <source>
        <dbReference type="Proteomes" id="UP001596447"/>
    </source>
</evidence>
<dbReference type="RefSeq" id="WP_279527893.1">
    <property type="nucleotide sequence ID" value="NZ_CP122312.1"/>
</dbReference>
<dbReference type="Pfam" id="PF24284">
    <property type="entry name" value="DUF7472"/>
    <property type="match status" value="1"/>
</dbReference>
<reference evidence="2 3" key="1">
    <citation type="journal article" date="2019" name="Int. J. Syst. Evol. Microbiol.">
        <title>The Global Catalogue of Microorganisms (GCM) 10K type strain sequencing project: providing services to taxonomists for standard genome sequencing and annotation.</title>
        <authorList>
            <consortium name="The Broad Institute Genomics Platform"/>
            <consortium name="The Broad Institute Genome Sequencing Center for Infectious Disease"/>
            <person name="Wu L."/>
            <person name="Ma J."/>
        </authorList>
    </citation>
    <scope>NUCLEOTIDE SEQUENCE [LARGE SCALE GENOMIC DNA]</scope>
    <source>
        <strain evidence="2 3">XZGYJ-43</strain>
    </source>
</reference>
<sequence>MDVERETVVEAALATFSVALFIVILAVAGTMGGPGLSQQGAYTVVGGIVAFVIVMSALGLWLNRSD</sequence>
<accession>A0ABD5Z7E3</accession>
<dbReference type="InterPro" id="IPR055895">
    <property type="entry name" value="DUF7472"/>
</dbReference>
<keyword evidence="1" id="KW-0812">Transmembrane</keyword>
<evidence type="ECO:0000313" key="2">
    <source>
        <dbReference type="EMBL" id="MFC7201135.1"/>
    </source>
</evidence>
<dbReference type="EMBL" id="JBHTAR010000011">
    <property type="protein sequence ID" value="MFC7201135.1"/>
    <property type="molecule type" value="Genomic_DNA"/>
</dbReference>
<proteinExistence type="predicted"/>
<organism evidence="2 3">
    <name type="scientific">Halospeciosus flavus</name>
    <dbReference type="NCBI Taxonomy" id="3032283"/>
    <lineage>
        <taxon>Archaea</taxon>
        <taxon>Methanobacteriati</taxon>
        <taxon>Methanobacteriota</taxon>
        <taxon>Stenosarchaea group</taxon>
        <taxon>Halobacteria</taxon>
        <taxon>Halobacteriales</taxon>
        <taxon>Halobacteriaceae</taxon>
        <taxon>Halospeciosus</taxon>
    </lineage>
</organism>
<gene>
    <name evidence="2" type="ORF">ACFQJ9_17260</name>
</gene>
<keyword evidence="3" id="KW-1185">Reference proteome</keyword>
<name>A0ABD5Z7E3_9EURY</name>
<protein>
    <recommendedName>
        <fullName evidence="4">Transporter</fullName>
    </recommendedName>
</protein>
<dbReference type="AlphaFoldDB" id="A0ABD5Z7E3"/>
<dbReference type="Proteomes" id="UP001596447">
    <property type="component" value="Unassembled WGS sequence"/>
</dbReference>
<keyword evidence="1" id="KW-1133">Transmembrane helix</keyword>
<keyword evidence="1" id="KW-0472">Membrane</keyword>
<evidence type="ECO:0000256" key="1">
    <source>
        <dbReference type="SAM" id="Phobius"/>
    </source>
</evidence>
<comment type="caution">
    <text evidence="2">The sequence shown here is derived from an EMBL/GenBank/DDBJ whole genome shotgun (WGS) entry which is preliminary data.</text>
</comment>